<comment type="caution">
    <text evidence="1">The sequence shown here is derived from an EMBL/GenBank/DDBJ whole genome shotgun (WGS) entry which is preliminary data.</text>
</comment>
<dbReference type="AlphaFoldDB" id="A0A315ERF2"/>
<gene>
    <name evidence="1" type="ORF">B9Z44_02360</name>
</gene>
<dbReference type="EMBL" id="NESP01000001">
    <property type="protein sequence ID" value="PUE58544.1"/>
    <property type="molecule type" value="Genomic_DNA"/>
</dbReference>
<name>A0A315ERF2_9BURK</name>
<keyword evidence="2" id="KW-1185">Reference proteome</keyword>
<sequence>MSEMTPTAEAPLRITTRISLKLKRRPGRKTILEDLEFAGGSTPDNAVDFSINIPLLQGLARAFYWQRLLDAGEVKSGTEIAQLEGLNPSTVNELLRITLLDPLLVKRILEGKHSQEVNMMWFTRNALPDLWQKQFN</sequence>
<evidence type="ECO:0000313" key="1">
    <source>
        <dbReference type="EMBL" id="PUE58544.1"/>
    </source>
</evidence>
<dbReference type="RefSeq" id="WP_108401605.1">
    <property type="nucleotide sequence ID" value="NZ_NESP01000001.1"/>
</dbReference>
<protein>
    <recommendedName>
        <fullName evidence="3">LacI family transcriptional regulator</fullName>
    </recommendedName>
</protein>
<accession>A0A315ERF2</accession>
<evidence type="ECO:0008006" key="3">
    <source>
        <dbReference type="Google" id="ProtNLM"/>
    </source>
</evidence>
<reference evidence="1 2" key="1">
    <citation type="submission" date="2017-04" db="EMBL/GenBank/DDBJ databases">
        <title>Unexpected and diverse lifestyles within the genus Limnohabitans.</title>
        <authorList>
            <person name="Kasalicky V."/>
            <person name="Mehrshad M."/>
            <person name="Andrei S.-A."/>
            <person name="Salcher M."/>
            <person name="Kratochvilova H."/>
            <person name="Simek K."/>
            <person name="Ghai R."/>
        </authorList>
    </citation>
    <scope>NUCLEOTIDE SEQUENCE [LARGE SCALE GENOMIC DNA]</scope>
    <source>
        <strain evidence="1 2">MWH-C5</strain>
    </source>
</reference>
<organism evidence="1 2">
    <name type="scientific">Limnohabitans curvus</name>
    <dbReference type="NCBI Taxonomy" id="323423"/>
    <lineage>
        <taxon>Bacteria</taxon>
        <taxon>Pseudomonadati</taxon>
        <taxon>Pseudomonadota</taxon>
        <taxon>Betaproteobacteria</taxon>
        <taxon>Burkholderiales</taxon>
        <taxon>Comamonadaceae</taxon>
        <taxon>Limnohabitans</taxon>
    </lineage>
</organism>
<proteinExistence type="predicted"/>
<dbReference type="SUPFAM" id="SSF109709">
    <property type="entry name" value="KorB DNA-binding domain-like"/>
    <property type="match status" value="1"/>
</dbReference>
<dbReference type="Proteomes" id="UP000251341">
    <property type="component" value="Unassembled WGS sequence"/>
</dbReference>
<evidence type="ECO:0000313" key="2">
    <source>
        <dbReference type="Proteomes" id="UP000251341"/>
    </source>
</evidence>